<protein>
    <submittedName>
        <fullName evidence="1">SOS response associated peptidase (SRAP)</fullName>
    </submittedName>
</protein>
<proteinExistence type="predicted"/>
<dbReference type="InterPro" id="IPR036590">
    <property type="entry name" value="SRAP-like"/>
</dbReference>
<dbReference type="InterPro" id="IPR003738">
    <property type="entry name" value="SRAP"/>
</dbReference>
<gene>
    <name evidence="1" type="ORF">EV184_10880</name>
</gene>
<evidence type="ECO:0000313" key="2">
    <source>
        <dbReference type="Proteomes" id="UP000295043"/>
    </source>
</evidence>
<dbReference type="GO" id="GO:0106300">
    <property type="term" value="P:protein-DNA covalent cross-linking repair"/>
    <property type="evidence" value="ECO:0007669"/>
    <property type="project" value="InterPro"/>
</dbReference>
<name>A0A4R2BVN2_9HYPH</name>
<dbReference type="GO" id="GO:0003697">
    <property type="term" value="F:single-stranded DNA binding"/>
    <property type="evidence" value="ECO:0007669"/>
    <property type="project" value="InterPro"/>
</dbReference>
<comment type="caution">
    <text evidence="1">The sequence shown here is derived from an EMBL/GenBank/DDBJ whole genome shotgun (WGS) entry which is preliminary data.</text>
</comment>
<organism evidence="1 2">
    <name type="scientific">Sinorhizobium americanum</name>
    <dbReference type="NCBI Taxonomy" id="194963"/>
    <lineage>
        <taxon>Bacteria</taxon>
        <taxon>Pseudomonadati</taxon>
        <taxon>Pseudomonadota</taxon>
        <taxon>Alphaproteobacteria</taxon>
        <taxon>Hyphomicrobiales</taxon>
        <taxon>Rhizobiaceae</taxon>
        <taxon>Sinorhizobium/Ensifer group</taxon>
        <taxon>Sinorhizobium</taxon>
    </lineage>
</organism>
<dbReference type="Pfam" id="PF02586">
    <property type="entry name" value="SRAP"/>
    <property type="match status" value="1"/>
</dbReference>
<evidence type="ECO:0000313" key="1">
    <source>
        <dbReference type="EMBL" id="TCN30209.1"/>
    </source>
</evidence>
<dbReference type="Proteomes" id="UP000295043">
    <property type="component" value="Unassembled WGS sequence"/>
</dbReference>
<accession>A0A4R2BVN2</accession>
<dbReference type="Gene3D" id="3.90.1680.10">
    <property type="entry name" value="SOS response associated peptidase-like"/>
    <property type="match status" value="1"/>
</dbReference>
<dbReference type="SUPFAM" id="SSF143081">
    <property type="entry name" value="BB1717-like"/>
    <property type="match status" value="1"/>
</dbReference>
<dbReference type="EMBL" id="SLVU01000008">
    <property type="protein sequence ID" value="TCN30209.1"/>
    <property type="molecule type" value="Genomic_DNA"/>
</dbReference>
<reference evidence="1 2" key="1">
    <citation type="submission" date="2019-03" db="EMBL/GenBank/DDBJ databases">
        <title>Genomic Encyclopedia of Type Strains, Phase IV (KMG-V): Genome sequencing to study the core and pangenomes of soil and plant-associated prokaryotes.</title>
        <authorList>
            <person name="Whitman W."/>
        </authorList>
    </citation>
    <scope>NUCLEOTIDE SEQUENCE [LARGE SCALE GENOMIC DNA]</scope>
    <source>
        <strain evidence="1 2">23C40</strain>
    </source>
</reference>
<dbReference type="AlphaFoldDB" id="A0A4R2BVN2"/>
<sequence>MKSPRRGEHELFAFLTCEANAVVKPIHPKAMPVILTEPAEIELWMNAEWKDARTLQRPLPAERMSLLPVEIQSEPMLF</sequence>